<protein>
    <submittedName>
        <fullName evidence="1">DUF2283 domain-containing protein</fullName>
    </submittedName>
</protein>
<dbReference type="Pfam" id="PF10049">
    <property type="entry name" value="DUF2283"/>
    <property type="match status" value="1"/>
</dbReference>
<gene>
    <name evidence="1" type="ORF">SAY89_15440</name>
</gene>
<dbReference type="PANTHER" id="PTHR37029:SF1">
    <property type="entry name" value="SSR1768 PROTEIN"/>
    <property type="match status" value="1"/>
</dbReference>
<sequence>MNKTKMVYFEKEDILHLTISEEDEFQSVEISPNITLELNQNGEIIGLEIIKASNFIQDSILDSSQVKLMQIS</sequence>
<reference evidence="1" key="1">
    <citation type="submission" date="2023-11" db="EMBL/GenBank/DDBJ databases">
        <title>Genome sequence of Cyanobacterium aponinum BCRC AL20115.</title>
        <authorList>
            <person name="Chang H.-Y."/>
            <person name="Lin K.-M."/>
            <person name="Hsueh H.-T."/>
            <person name="Chu H.-A."/>
            <person name="Kuo C.-H."/>
        </authorList>
    </citation>
    <scope>NUCLEOTIDE SEQUENCE</scope>
    <source>
        <strain evidence="1">AL20115</strain>
    </source>
</reference>
<dbReference type="RefSeq" id="WP_041922532.1">
    <property type="nucleotide sequence ID" value="NZ_CP138348.1"/>
</dbReference>
<dbReference type="PANTHER" id="PTHR37029">
    <property type="entry name" value="SSR1768 PROTEIN"/>
    <property type="match status" value="1"/>
</dbReference>
<dbReference type="AlphaFoldDB" id="A0AAF0ZF84"/>
<accession>A0AAF0ZF84</accession>
<dbReference type="InterPro" id="IPR019270">
    <property type="entry name" value="DUF2283"/>
</dbReference>
<proteinExistence type="predicted"/>
<dbReference type="EMBL" id="CP138348">
    <property type="protein sequence ID" value="WPF88174.1"/>
    <property type="molecule type" value="Genomic_DNA"/>
</dbReference>
<name>A0AAF0ZF84_9CHRO</name>
<evidence type="ECO:0000313" key="1">
    <source>
        <dbReference type="EMBL" id="WPF88174.1"/>
    </source>
</evidence>
<organism evidence="1">
    <name type="scientific">Cyanobacterium aponinum AL20115</name>
    <dbReference type="NCBI Taxonomy" id="3090662"/>
    <lineage>
        <taxon>Bacteria</taxon>
        <taxon>Bacillati</taxon>
        <taxon>Cyanobacteriota</taxon>
        <taxon>Cyanophyceae</taxon>
        <taxon>Oscillatoriophycideae</taxon>
        <taxon>Chroococcales</taxon>
        <taxon>Geminocystaceae</taxon>
        <taxon>Cyanobacterium</taxon>
    </lineage>
</organism>